<accession>A0A543B3I3</accession>
<feature type="signal peptide" evidence="1">
    <location>
        <begin position="1"/>
        <end position="26"/>
    </location>
</feature>
<dbReference type="Pfam" id="PF00657">
    <property type="entry name" value="Lipase_GDSL"/>
    <property type="match status" value="1"/>
</dbReference>
<dbReference type="InterPro" id="IPR036514">
    <property type="entry name" value="SGNH_hydro_sf"/>
</dbReference>
<protein>
    <submittedName>
        <fullName evidence="2">Lysophospholipase L1-like esterase</fullName>
    </submittedName>
</protein>
<dbReference type="EMBL" id="VFOW01000001">
    <property type="protein sequence ID" value="TQL79386.1"/>
    <property type="molecule type" value="Genomic_DNA"/>
</dbReference>
<dbReference type="GO" id="GO:0016788">
    <property type="term" value="F:hydrolase activity, acting on ester bonds"/>
    <property type="evidence" value="ECO:0007669"/>
    <property type="project" value="InterPro"/>
</dbReference>
<evidence type="ECO:0000313" key="3">
    <source>
        <dbReference type="Proteomes" id="UP000317043"/>
    </source>
</evidence>
<dbReference type="SUPFAM" id="SSF52266">
    <property type="entry name" value="SGNH hydrolase"/>
    <property type="match status" value="1"/>
</dbReference>
<proteinExistence type="predicted"/>
<dbReference type="AlphaFoldDB" id="A0A543B3I3"/>
<evidence type="ECO:0000256" key="1">
    <source>
        <dbReference type="SAM" id="SignalP"/>
    </source>
</evidence>
<feature type="chain" id="PRO_5021712288" evidence="1">
    <location>
        <begin position="27"/>
        <end position="273"/>
    </location>
</feature>
<name>A0A543B3I3_9ACTN</name>
<dbReference type="RefSeq" id="WP_142044653.1">
    <property type="nucleotide sequence ID" value="NZ_JBHTGS010000002.1"/>
</dbReference>
<sequence>MNRRMRRTLIVVVLAGIALIGGPAPAAPPQAPTSMAALGDSITRGYNACGWLFDCVNRSWSTGGSDVVESHLHRLARQQPELPEHVYNNARFGATSHDLAAQAELAVDQGVEYVTVLIGAGDVCQGGEADMTPVADFTRNVTDAFDMLDEGTGATVFVASIPDLVRLWEIGHDSIDVRNTWNLGDICPAVLERPDSTEPADRERRERVAQRIDDYNEQLAVVCQRYAGTCRYDGGAVHDFPFTMKHISAWDFFHPNRYGQAELASITWAALLD</sequence>
<gene>
    <name evidence="2" type="ORF">FB566_4988</name>
</gene>
<keyword evidence="1" id="KW-0732">Signal</keyword>
<dbReference type="Proteomes" id="UP000317043">
    <property type="component" value="Unassembled WGS sequence"/>
</dbReference>
<reference evidence="2 3" key="1">
    <citation type="submission" date="2019-06" db="EMBL/GenBank/DDBJ databases">
        <title>Sequencing the genomes of 1000 actinobacteria strains.</title>
        <authorList>
            <person name="Klenk H.-P."/>
        </authorList>
    </citation>
    <scope>NUCLEOTIDE SEQUENCE [LARGE SCALE GENOMIC DNA]</scope>
    <source>
        <strain evidence="2 3">DSM 45928</strain>
    </source>
</reference>
<dbReference type="OrthoDB" id="5561551at2"/>
<evidence type="ECO:0000313" key="2">
    <source>
        <dbReference type="EMBL" id="TQL79386.1"/>
    </source>
</evidence>
<dbReference type="InParanoid" id="A0A543B3I3"/>
<keyword evidence="3" id="KW-1185">Reference proteome</keyword>
<organism evidence="2 3">
    <name type="scientific">Stackebrandtia endophytica</name>
    <dbReference type="NCBI Taxonomy" id="1496996"/>
    <lineage>
        <taxon>Bacteria</taxon>
        <taxon>Bacillati</taxon>
        <taxon>Actinomycetota</taxon>
        <taxon>Actinomycetes</taxon>
        <taxon>Glycomycetales</taxon>
        <taxon>Glycomycetaceae</taxon>
        <taxon>Stackebrandtia</taxon>
    </lineage>
</organism>
<dbReference type="Gene3D" id="3.40.50.1110">
    <property type="entry name" value="SGNH hydrolase"/>
    <property type="match status" value="1"/>
</dbReference>
<dbReference type="InterPro" id="IPR001087">
    <property type="entry name" value="GDSL"/>
</dbReference>
<comment type="caution">
    <text evidence="2">The sequence shown here is derived from an EMBL/GenBank/DDBJ whole genome shotgun (WGS) entry which is preliminary data.</text>
</comment>